<dbReference type="GO" id="GO:0009229">
    <property type="term" value="P:thiamine diphosphate biosynthetic process"/>
    <property type="evidence" value="ECO:0007669"/>
    <property type="project" value="UniProtKB-UniRule"/>
</dbReference>
<evidence type="ECO:0000256" key="6">
    <source>
        <dbReference type="ARBA" id="ARBA00022977"/>
    </source>
</evidence>
<dbReference type="Proteomes" id="UP000289238">
    <property type="component" value="Unassembled WGS sequence"/>
</dbReference>
<dbReference type="HAMAP" id="MF_00089">
    <property type="entry name" value="ThiC"/>
    <property type="match status" value="1"/>
</dbReference>
<dbReference type="Gene3D" id="6.10.250.620">
    <property type="match status" value="1"/>
</dbReference>
<keyword evidence="3 10" id="KW-0949">S-adenosyl-L-methionine</keyword>
<dbReference type="SFLD" id="SFLDS00113">
    <property type="entry name" value="Radical_SAM_Phosphomethylpyrim"/>
    <property type="match status" value="1"/>
</dbReference>
<evidence type="ECO:0000256" key="4">
    <source>
        <dbReference type="ARBA" id="ARBA00022723"/>
    </source>
</evidence>
<evidence type="ECO:0000256" key="11">
    <source>
        <dbReference type="SAM" id="MobiDB-lite"/>
    </source>
</evidence>
<evidence type="ECO:0000256" key="1">
    <source>
        <dbReference type="ARBA" id="ARBA00003175"/>
    </source>
</evidence>
<feature type="binding site" evidence="10">
    <location>
        <position position="283"/>
    </location>
    <ligand>
        <name>substrate</name>
    </ligand>
</feature>
<dbReference type="GO" id="GO:0005829">
    <property type="term" value="C:cytosol"/>
    <property type="evidence" value="ECO:0007669"/>
    <property type="project" value="TreeGrafter"/>
</dbReference>
<dbReference type="PANTHER" id="PTHR30557">
    <property type="entry name" value="THIAMINE BIOSYNTHESIS PROTEIN THIC"/>
    <property type="match status" value="1"/>
</dbReference>
<keyword evidence="7 10" id="KW-0408">Iron</keyword>
<feature type="binding site" evidence="10">
    <location>
        <position position="446"/>
    </location>
    <ligand>
        <name>substrate</name>
    </ligand>
</feature>
<comment type="catalytic activity">
    <reaction evidence="10">
        <text>5-amino-1-(5-phospho-beta-D-ribosyl)imidazole + S-adenosyl-L-methionine = 4-amino-2-methyl-5-(phosphooxymethyl)pyrimidine + CO + 5'-deoxyadenosine + formate + L-methionine + 3 H(+)</text>
        <dbReference type="Rhea" id="RHEA:24840"/>
        <dbReference type="ChEBI" id="CHEBI:15378"/>
        <dbReference type="ChEBI" id="CHEBI:15740"/>
        <dbReference type="ChEBI" id="CHEBI:17245"/>
        <dbReference type="ChEBI" id="CHEBI:17319"/>
        <dbReference type="ChEBI" id="CHEBI:57844"/>
        <dbReference type="ChEBI" id="CHEBI:58354"/>
        <dbReference type="ChEBI" id="CHEBI:59789"/>
        <dbReference type="ChEBI" id="CHEBI:137981"/>
        <dbReference type="EC" id="4.1.99.17"/>
    </reaction>
</comment>
<evidence type="ECO:0000259" key="12">
    <source>
        <dbReference type="Pfam" id="PF13667"/>
    </source>
</evidence>
<evidence type="ECO:0000256" key="2">
    <source>
        <dbReference type="ARBA" id="ARBA00022485"/>
    </source>
</evidence>
<feature type="binding site" evidence="10">
    <location>
        <position position="254"/>
    </location>
    <ligand>
        <name>substrate</name>
    </ligand>
</feature>
<feature type="binding site" evidence="10">
    <location>
        <position position="319"/>
    </location>
    <ligand>
        <name>substrate</name>
    </ligand>
</feature>
<dbReference type="InterPro" id="IPR037509">
    <property type="entry name" value="ThiC"/>
</dbReference>
<dbReference type="NCBIfam" id="NF006763">
    <property type="entry name" value="PRK09284.1"/>
    <property type="match status" value="1"/>
</dbReference>
<dbReference type="RefSeq" id="WP_128756248.1">
    <property type="nucleotide sequence ID" value="NZ_QOVM01000001.1"/>
</dbReference>
<evidence type="ECO:0000256" key="9">
    <source>
        <dbReference type="ARBA" id="ARBA00023239"/>
    </source>
</evidence>
<dbReference type="Gene3D" id="3.20.20.540">
    <property type="entry name" value="Radical SAM ThiC family, central domain"/>
    <property type="match status" value="1"/>
</dbReference>
<evidence type="ECO:0000256" key="10">
    <source>
        <dbReference type="HAMAP-Rule" id="MF_00089"/>
    </source>
</evidence>
<feature type="binding site" evidence="10">
    <location>
        <position position="567"/>
    </location>
    <ligand>
        <name>[4Fe-4S] cluster</name>
        <dbReference type="ChEBI" id="CHEBI:49883"/>
        <note>4Fe-4S-S-AdoMet</note>
    </ligand>
</feature>
<dbReference type="PANTHER" id="PTHR30557:SF1">
    <property type="entry name" value="PHOSPHOMETHYLPYRIMIDINE SYNTHASE, CHLOROPLASTIC"/>
    <property type="match status" value="1"/>
</dbReference>
<dbReference type="Pfam" id="PF01964">
    <property type="entry name" value="ThiC_Rad_SAM"/>
    <property type="match status" value="1"/>
</dbReference>
<name>A0A4Q0PCW7_9FLAO</name>
<feature type="binding site" evidence="10">
    <location>
        <position position="419"/>
    </location>
    <ligand>
        <name>substrate</name>
    </ligand>
</feature>
<dbReference type="GO" id="GO:0051539">
    <property type="term" value="F:4 iron, 4 sulfur cluster binding"/>
    <property type="evidence" value="ECO:0007669"/>
    <property type="project" value="UniProtKB-KW"/>
</dbReference>
<feature type="region of interest" description="Disordered" evidence="11">
    <location>
        <begin position="597"/>
        <end position="618"/>
    </location>
</feature>
<evidence type="ECO:0000256" key="8">
    <source>
        <dbReference type="ARBA" id="ARBA00023014"/>
    </source>
</evidence>
<dbReference type="OrthoDB" id="9805897at2"/>
<keyword evidence="4 10" id="KW-0479">Metal-binding</keyword>
<dbReference type="GO" id="GO:0009228">
    <property type="term" value="P:thiamine biosynthetic process"/>
    <property type="evidence" value="ECO:0007669"/>
    <property type="project" value="UniProtKB-UniRule"/>
</dbReference>
<evidence type="ECO:0000256" key="5">
    <source>
        <dbReference type="ARBA" id="ARBA00022833"/>
    </source>
</evidence>
<dbReference type="EC" id="4.1.99.17" evidence="10"/>
<dbReference type="InterPro" id="IPR025747">
    <property type="entry name" value="ThiC-associated_dom"/>
</dbReference>
<dbReference type="FunFam" id="3.20.20.540:FF:000001">
    <property type="entry name" value="Phosphomethylpyrimidine synthase"/>
    <property type="match status" value="1"/>
</dbReference>
<comment type="caution">
    <text evidence="13">The sequence shown here is derived from an EMBL/GenBank/DDBJ whole genome shotgun (WGS) entry which is preliminary data.</text>
</comment>
<keyword evidence="8 10" id="KW-0411">Iron-sulfur</keyword>
<organism evidence="13 14">
    <name type="scientific">Leeuwenhoekiella aequorea</name>
    <dbReference type="NCBI Taxonomy" id="283736"/>
    <lineage>
        <taxon>Bacteria</taxon>
        <taxon>Pseudomonadati</taxon>
        <taxon>Bacteroidota</taxon>
        <taxon>Flavobacteriia</taxon>
        <taxon>Flavobacteriales</taxon>
        <taxon>Flavobacteriaceae</taxon>
        <taxon>Leeuwenhoekiella</taxon>
    </lineage>
</organism>
<dbReference type="GO" id="GO:0008270">
    <property type="term" value="F:zinc ion binding"/>
    <property type="evidence" value="ECO:0007669"/>
    <property type="project" value="UniProtKB-UniRule"/>
</dbReference>
<accession>A0A4Q0PCW7</accession>
<reference evidence="13 14" key="1">
    <citation type="submission" date="2018-07" db="EMBL/GenBank/DDBJ databases">
        <title>Leeuwenhoekiella genomics.</title>
        <authorList>
            <person name="Tahon G."/>
            <person name="Willems A."/>
        </authorList>
    </citation>
    <scope>NUCLEOTIDE SEQUENCE [LARGE SCALE GENOMIC DNA]</scope>
    <source>
        <strain evidence="13 14">LMG 22550</strain>
    </source>
</reference>
<comment type="similarity">
    <text evidence="10">Belongs to the ThiC family.</text>
</comment>
<comment type="function">
    <text evidence="1 10">Catalyzes the synthesis of the hydroxymethylpyrimidine phosphate (HMP-P) moiety of thiamine from aminoimidazole ribotide (AIR) in a radical S-adenosyl-L-methionine (SAM)-dependent reaction.</text>
</comment>
<feature type="binding site" evidence="10">
    <location>
        <position position="570"/>
    </location>
    <ligand>
        <name>[4Fe-4S] cluster</name>
        <dbReference type="ChEBI" id="CHEBI:49883"/>
        <note>4Fe-4S-S-AdoMet</note>
    </ligand>
</feature>
<feature type="binding site" evidence="10">
    <location>
        <begin position="380"/>
        <end position="383"/>
    </location>
    <ligand>
        <name>substrate</name>
    </ligand>
</feature>
<dbReference type="GO" id="GO:0070284">
    <property type="term" value="F:phosphomethylpyrimidine synthase activity"/>
    <property type="evidence" value="ECO:0007669"/>
    <property type="project" value="UniProtKB-EC"/>
</dbReference>
<proteinExistence type="inferred from homology"/>
<feature type="binding site" evidence="10">
    <location>
        <position position="487"/>
    </location>
    <ligand>
        <name>Zn(2+)</name>
        <dbReference type="ChEBI" id="CHEBI:29105"/>
    </ligand>
</feature>
<dbReference type="InterPro" id="IPR002817">
    <property type="entry name" value="ThiC/BzaA/B"/>
</dbReference>
<dbReference type="Pfam" id="PF13667">
    <property type="entry name" value="ThiC-associated"/>
    <property type="match status" value="1"/>
</dbReference>
<sequence>MKTEKIPEQQTISRAPFPNSEKVYVSGSLYPDLKVPMRQISLADTVDKFNGKVEKNAPVLVYDTSGPFTDPNIDIDVKKGLDPVRKQWILDRNDTVQLSGLSSAYGRKQEENPALDHLRFVRNTNPLKAEAGKNVTQMHYARQGIITPEMEYIAIRENQKLTEIQHITPQHPGNSYGASIPKVITPEFVRDEVARGRAIIPANINHPEAEPMIIGRNFLVKINANIGNSAVSSSIEEEVEKAVWACRWGADTIMDLSTGKNIHETREWILRNSPVPIGTVPIYQALEKVNGKAEDLTWEIFRDTLIEQAEQGVDYFTIHAGVRLKYVPHTAKRLTGIVSRGGSIMAKWCLSHHKESFLYEHFEDICEIMKAYDVSFSLGDGLRPGSIADANDYAQFAELETLGELTKIAWKHDVQCIIEGPGHIPMHMIKENMDKQLEVCGEAPFYTLGPLTTDIAPGYDHITSGIGAAMIGWYGCAMLCYVTPKEHLGLPNKQDVKTGVITYKIAAHAADLAKGHPGAQHRDDAMSKARFEFRWEDQFNLALDPDTAREYHDETLPSENAKVAHFCSMCGPNFCSMKISQDVRNYAKENGLETEEALEKGMKEKSEEFKKHGSEVYL</sequence>
<keyword evidence="5 10" id="KW-0862">Zinc</keyword>
<dbReference type="NCBIfam" id="TIGR00190">
    <property type="entry name" value="thiC"/>
    <property type="match status" value="1"/>
</dbReference>
<gene>
    <name evidence="10" type="primary">thiC</name>
    <name evidence="13" type="ORF">DSM00_300</name>
</gene>
<keyword evidence="2 10" id="KW-0004">4Fe-4S</keyword>
<evidence type="ECO:0000256" key="7">
    <source>
        <dbReference type="ARBA" id="ARBA00023004"/>
    </source>
</evidence>
<protein>
    <recommendedName>
        <fullName evidence="10">Phosphomethylpyrimidine synthase</fullName>
        <ecNumber evidence="10">4.1.99.17</ecNumber>
    </recommendedName>
    <alternativeName>
        <fullName evidence="10">Hydroxymethylpyrimidine phosphate synthase</fullName>
        <shortName evidence="10">HMP-P synthase</shortName>
        <shortName evidence="10">HMP-phosphate synthase</shortName>
        <shortName evidence="10">HMPP synthase</shortName>
    </alternativeName>
    <alternativeName>
        <fullName evidence="10">Thiamine biosynthesis protein ThiC</fullName>
    </alternativeName>
</protein>
<feature type="binding site" evidence="10">
    <location>
        <position position="423"/>
    </location>
    <ligand>
        <name>Zn(2+)</name>
        <dbReference type="ChEBI" id="CHEBI:29105"/>
    </ligand>
</feature>
<dbReference type="NCBIfam" id="NF009895">
    <property type="entry name" value="PRK13352.1"/>
    <property type="match status" value="1"/>
</dbReference>
<dbReference type="InterPro" id="IPR038521">
    <property type="entry name" value="ThiC/Bza_core_dom"/>
</dbReference>
<dbReference type="SFLD" id="SFLDF00407">
    <property type="entry name" value="phosphomethylpyrimidine_syntha"/>
    <property type="match status" value="1"/>
</dbReference>
<evidence type="ECO:0000256" key="3">
    <source>
        <dbReference type="ARBA" id="ARBA00022691"/>
    </source>
</evidence>
<dbReference type="EMBL" id="QOVM01000001">
    <property type="protein sequence ID" value="RXG24511.1"/>
    <property type="molecule type" value="Genomic_DNA"/>
</dbReference>
<evidence type="ECO:0000313" key="14">
    <source>
        <dbReference type="Proteomes" id="UP000289238"/>
    </source>
</evidence>
<comment type="cofactor">
    <cofactor evidence="10">
        <name>[4Fe-4S] cluster</name>
        <dbReference type="ChEBI" id="CHEBI:49883"/>
    </cofactor>
    <text evidence="10">Binds 1 [4Fe-4S] cluster per subunit. The cluster is coordinated with 3 cysteines and an exchangeable S-adenosyl-L-methionine.</text>
</comment>
<feature type="binding site" evidence="10">
    <location>
        <begin position="339"/>
        <end position="341"/>
    </location>
    <ligand>
        <name>substrate</name>
    </ligand>
</feature>
<evidence type="ECO:0000313" key="13">
    <source>
        <dbReference type="EMBL" id="RXG24511.1"/>
    </source>
</evidence>
<keyword evidence="14" id="KW-1185">Reference proteome</keyword>
<feature type="binding site" evidence="10">
    <location>
        <position position="575"/>
    </location>
    <ligand>
        <name>[4Fe-4S] cluster</name>
        <dbReference type="ChEBI" id="CHEBI:49883"/>
        <note>4Fe-4S-S-AdoMet</note>
    </ligand>
</feature>
<feature type="domain" description="ThiC-associated" evidence="12">
    <location>
        <begin position="16"/>
        <end position="95"/>
    </location>
</feature>
<feature type="binding site" evidence="10">
    <location>
        <position position="225"/>
    </location>
    <ligand>
        <name>substrate</name>
    </ligand>
</feature>
<dbReference type="UniPathway" id="UPA00060"/>
<dbReference type="SFLD" id="SFLDG01114">
    <property type="entry name" value="phosphomethylpyrimidine_syntha"/>
    <property type="match status" value="1"/>
</dbReference>
<dbReference type="AlphaFoldDB" id="A0A4Q0PCW7"/>
<keyword evidence="6 10" id="KW-0784">Thiamine biosynthesis</keyword>
<keyword evidence="9 10" id="KW-0456">Lyase</keyword>
<comment type="pathway">
    <text evidence="10">Cofactor biosynthesis; thiamine diphosphate biosynthesis.</text>
</comment>